<dbReference type="GO" id="GO:0042594">
    <property type="term" value="P:response to starvation"/>
    <property type="evidence" value="ECO:0007669"/>
    <property type="project" value="TreeGrafter"/>
</dbReference>
<protein>
    <submittedName>
        <fullName evidence="2">Uncharacterized protein</fullName>
    </submittedName>
</protein>
<sequence length="1102" mass="117833">MPSKKDRKNAKDGGGGIAAAVTKQTAGKFSNDSSSSLNNKSGHGSDTSSPAVDTPEFRPTVSPSYANSKVSPMLHALPVPEATMNGMTNDWAKNGFGGSPGNLISLMGESPPTMPSSYEDSGRVPHPWQSTRPFMTPAPASPSPPNSIRRPLSYQMEPRYQSPEPSAYTPGAANRRSSLQSQFTQARHPPLPHQPQAHYYGAPNIDLSASPQSGMKAGERGYFFGFDKLPNESGGADNVIIAGYEGGLEVHSVSKKGLEPVARLKGLRGGVRHAKILPWKVTGEAAFQHPLVAVVLHGPVLRSDAPEVTIQDTNGSPQPGGTASPRSVFSQAEGMLGRPASVEFYQTAVHVYSLKTQKLVDVLLECQRIPISAAISVTSPLFQPPPPSGAFSIKADAGTVAVCSGLTGECWIYLQLLEKQNTHAFACVGKLWTSVQHGGQTEVAEELEGTRPAPPSSTPSPVFAVKGRWIAYCPMSPTSQTTLRAHVPLPILGKAPGVSSQAPPNLPPSTAAVDLPISDSLVNKLMRETTQELIQGARWVGQQGLQAWNSYWSKSPSAQSPPQQARSPPQNWVAGRSPQRDPVQFPPTHGSPGHASQKDPGLVSILDAESMVNSSLIHPLTTFTAPLGCSFLSFSPSGLSLFTASSKGDVQTVWDLLRLQVTRSSPLQSSISTSDISGPLVRQIAQFSRMTVARIVEVAWAGPHGERIAMVTERGTVHLLDMPFSAFMWPPPRRRKFAQDNAGEASEPSSSAVSIASGALGAAYSAAKPFVTRSRRSSAAYPSSANSTTFKDSAAQGGRVIAASISSSLGKTGTAISQLRQTGENRVSLPPSSHPPETACITWIKTRKAQVLFSIGSGLVRTFPCKTRQATVRTGKRIAKPNRYKDLTVPLLPDDAIAPAVRQLIDSGVQEEYLDLSEREMEAGNTITLEAPHMPKIPGPAAAIPQAEIESSAPYQPFHTDRRVSLCEYTVDAPSQLDAATALLAETSLDDKPVSKKKKKGQPQETHVTHIPVQDSVWAFGQPIASIKLDLGPSSAFGEDSIGPDDHRALPASAMERVMQYGDQEQIVVTTRRRRGARQGEQDEDGFFEDDCEVLDFADQRV</sequence>
<dbReference type="InterPro" id="IPR045142">
    <property type="entry name" value="BCAS3-like"/>
</dbReference>
<evidence type="ECO:0000313" key="3">
    <source>
        <dbReference type="Proteomes" id="UP001175261"/>
    </source>
</evidence>
<feature type="region of interest" description="Disordered" evidence="1">
    <location>
        <begin position="158"/>
        <end position="188"/>
    </location>
</feature>
<gene>
    <name evidence="2" type="ORF">NLU13_2702</name>
</gene>
<keyword evidence="3" id="KW-1185">Reference proteome</keyword>
<feature type="compositionally biased region" description="Polar residues" evidence="1">
    <location>
        <begin position="61"/>
        <end position="70"/>
    </location>
</feature>
<dbReference type="GO" id="GO:0006914">
    <property type="term" value="P:autophagy"/>
    <property type="evidence" value="ECO:0007669"/>
    <property type="project" value="InterPro"/>
</dbReference>
<dbReference type="AlphaFoldDB" id="A0AA39GNB2"/>
<evidence type="ECO:0000256" key="1">
    <source>
        <dbReference type="SAM" id="MobiDB-lite"/>
    </source>
</evidence>
<feature type="region of interest" description="Disordered" evidence="1">
    <location>
        <begin position="552"/>
        <end position="600"/>
    </location>
</feature>
<dbReference type="InterPro" id="IPR036322">
    <property type="entry name" value="WD40_repeat_dom_sf"/>
</dbReference>
<name>A0AA39GNB2_SARSR</name>
<evidence type="ECO:0000313" key="2">
    <source>
        <dbReference type="EMBL" id="KAK0389127.1"/>
    </source>
</evidence>
<dbReference type="EMBL" id="JAPDFR010000002">
    <property type="protein sequence ID" value="KAK0389127.1"/>
    <property type="molecule type" value="Genomic_DNA"/>
</dbReference>
<feature type="compositionally biased region" description="Low complexity" evidence="1">
    <location>
        <begin position="27"/>
        <end position="45"/>
    </location>
</feature>
<dbReference type="PANTHER" id="PTHR13268:SF0">
    <property type="entry name" value="BCAS3 MICROTUBULE ASSOCIATED CELL MIGRATION FACTOR"/>
    <property type="match status" value="1"/>
</dbReference>
<feature type="compositionally biased region" description="Polar residues" evidence="1">
    <location>
        <begin position="175"/>
        <end position="185"/>
    </location>
</feature>
<reference evidence="2" key="1">
    <citation type="submission" date="2022-10" db="EMBL/GenBank/DDBJ databases">
        <title>Determination and structural analysis of whole genome sequence of Sarocladium strictum F4-1.</title>
        <authorList>
            <person name="Hu L."/>
            <person name="Jiang Y."/>
        </authorList>
    </citation>
    <scope>NUCLEOTIDE SEQUENCE</scope>
    <source>
        <strain evidence="2">F4-1</strain>
    </source>
</reference>
<dbReference type="SUPFAM" id="SSF50978">
    <property type="entry name" value="WD40 repeat-like"/>
    <property type="match status" value="1"/>
</dbReference>
<proteinExistence type="predicted"/>
<dbReference type="GO" id="GO:0005737">
    <property type="term" value="C:cytoplasm"/>
    <property type="evidence" value="ECO:0007669"/>
    <property type="project" value="TreeGrafter"/>
</dbReference>
<feature type="compositionally biased region" description="Low complexity" evidence="1">
    <location>
        <begin position="555"/>
        <end position="570"/>
    </location>
</feature>
<dbReference type="PANTHER" id="PTHR13268">
    <property type="entry name" value="BREAST CARCINOMA AMPLIFIED SEQUENCE 3"/>
    <property type="match status" value="1"/>
</dbReference>
<organism evidence="2 3">
    <name type="scientific">Sarocladium strictum</name>
    <name type="common">Black bundle disease fungus</name>
    <name type="synonym">Acremonium strictum</name>
    <dbReference type="NCBI Taxonomy" id="5046"/>
    <lineage>
        <taxon>Eukaryota</taxon>
        <taxon>Fungi</taxon>
        <taxon>Dikarya</taxon>
        <taxon>Ascomycota</taxon>
        <taxon>Pezizomycotina</taxon>
        <taxon>Sordariomycetes</taxon>
        <taxon>Hypocreomycetidae</taxon>
        <taxon>Hypocreales</taxon>
        <taxon>Sarocladiaceae</taxon>
        <taxon>Sarocladium</taxon>
    </lineage>
</organism>
<comment type="caution">
    <text evidence="2">The sequence shown here is derived from an EMBL/GenBank/DDBJ whole genome shotgun (WGS) entry which is preliminary data.</text>
</comment>
<feature type="region of interest" description="Disordered" evidence="1">
    <location>
        <begin position="1"/>
        <end position="71"/>
    </location>
</feature>
<accession>A0AA39GNB2</accession>
<dbReference type="Proteomes" id="UP001175261">
    <property type="component" value="Unassembled WGS sequence"/>
</dbReference>